<reference evidence="7 8" key="2">
    <citation type="journal article" date="2017" name="Front. Plant Sci.">
        <title>Gene Classification and Mining of Molecular Markers Useful in Red Clover (Trifolium pratense) Breeding.</title>
        <authorList>
            <person name="Istvanek J."/>
            <person name="Dluhosova J."/>
            <person name="Dluhos P."/>
            <person name="Patkova L."/>
            <person name="Nedelnik J."/>
            <person name="Repkova J."/>
        </authorList>
    </citation>
    <scope>NUCLEOTIDE SEQUENCE [LARGE SCALE GENOMIC DNA]</scope>
    <source>
        <strain evidence="8">cv. Tatra</strain>
        <tissue evidence="7">Young leaves</tissue>
    </source>
</reference>
<evidence type="ECO:0000256" key="3">
    <source>
        <dbReference type="ARBA" id="ARBA00023163"/>
    </source>
</evidence>
<dbReference type="PROSITE" id="PS51742">
    <property type="entry name" value="PPC"/>
    <property type="match status" value="1"/>
</dbReference>
<dbReference type="PANTHER" id="PTHR31100:SF63">
    <property type="entry name" value="AT-HOOK MOTIF NUCLEAR-LOCALIZED PROTEIN"/>
    <property type="match status" value="1"/>
</dbReference>
<reference evidence="7 8" key="1">
    <citation type="journal article" date="2014" name="Am. J. Bot.">
        <title>Genome assembly and annotation for red clover (Trifolium pratense; Fabaceae).</title>
        <authorList>
            <person name="Istvanek J."/>
            <person name="Jaros M."/>
            <person name="Krenek A."/>
            <person name="Repkova J."/>
        </authorList>
    </citation>
    <scope>NUCLEOTIDE SEQUENCE [LARGE SCALE GENOMIC DNA]</scope>
    <source>
        <strain evidence="8">cv. Tatra</strain>
        <tissue evidence="7">Young leaves</tissue>
    </source>
</reference>
<evidence type="ECO:0000256" key="5">
    <source>
        <dbReference type="SAM" id="MobiDB-lite"/>
    </source>
</evidence>
<dbReference type="EMBL" id="ASHM01036472">
    <property type="protein sequence ID" value="PNX79714.1"/>
    <property type="molecule type" value="Genomic_DNA"/>
</dbReference>
<keyword evidence="4" id="KW-0539">Nucleus</keyword>
<dbReference type="GO" id="GO:0005634">
    <property type="term" value="C:nucleus"/>
    <property type="evidence" value="ECO:0007669"/>
    <property type="project" value="TreeGrafter"/>
</dbReference>
<dbReference type="InterPro" id="IPR005175">
    <property type="entry name" value="PPC_dom"/>
</dbReference>
<dbReference type="CDD" id="cd11378">
    <property type="entry name" value="DUF296"/>
    <property type="match status" value="1"/>
</dbReference>
<keyword evidence="2" id="KW-0238">DNA-binding</keyword>
<evidence type="ECO:0000256" key="2">
    <source>
        <dbReference type="ARBA" id="ARBA00023125"/>
    </source>
</evidence>
<evidence type="ECO:0000259" key="6">
    <source>
        <dbReference type="PROSITE" id="PS51742"/>
    </source>
</evidence>
<dbReference type="GO" id="GO:0003680">
    <property type="term" value="F:minor groove of adenine-thymine-rich DNA binding"/>
    <property type="evidence" value="ECO:0007669"/>
    <property type="project" value="InterPro"/>
</dbReference>
<gene>
    <name evidence="7" type="ORF">L195_g035701</name>
</gene>
<keyword evidence="1" id="KW-0805">Transcription regulation</keyword>
<dbReference type="Gene3D" id="3.30.1330.80">
    <property type="entry name" value="Hypothetical protein, similar to alpha- acetolactate decarboxylase, domain 2"/>
    <property type="match status" value="1"/>
</dbReference>
<proteinExistence type="predicted"/>
<evidence type="ECO:0000256" key="1">
    <source>
        <dbReference type="ARBA" id="ARBA00023015"/>
    </source>
</evidence>
<feature type="region of interest" description="Disordered" evidence="5">
    <location>
        <begin position="1"/>
        <end position="32"/>
    </location>
</feature>
<name>A0A2K3LMG4_TRIPR</name>
<evidence type="ECO:0000313" key="7">
    <source>
        <dbReference type="EMBL" id="PNX79714.1"/>
    </source>
</evidence>
<organism evidence="7 8">
    <name type="scientific">Trifolium pratense</name>
    <name type="common">Red clover</name>
    <dbReference type="NCBI Taxonomy" id="57577"/>
    <lineage>
        <taxon>Eukaryota</taxon>
        <taxon>Viridiplantae</taxon>
        <taxon>Streptophyta</taxon>
        <taxon>Embryophyta</taxon>
        <taxon>Tracheophyta</taxon>
        <taxon>Spermatophyta</taxon>
        <taxon>Magnoliopsida</taxon>
        <taxon>eudicotyledons</taxon>
        <taxon>Gunneridae</taxon>
        <taxon>Pentapetalae</taxon>
        <taxon>rosids</taxon>
        <taxon>fabids</taxon>
        <taxon>Fabales</taxon>
        <taxon>Fabaceae</taxon>
        <taxon>Papilionoideae</taxon>
        <taxon>50 kb inversion clade</taxon>
        <taxon>NPAAA clade</taxon>
        <taxon>Hologalegina</taxon>
        <taxon>IRL clade</taxon>
        <taxon>Trifolieae</taxon>
        <taxon>Trifolium</taxon>
    </lineage>
</organism>
<dbReference type="STRING" id="57577.A0A2K3LMG4"/>
<dbReference type="PANTHER" id="PTHR31100">
    <property type="entry name" value="AT-HOOK MOTIF NUCLEAR-LOCALIZED PROTEIN 15"/>
    <property type="match status" value="1"/>
</dbReference>
<comment type="caution">
    <text evidence="7">The sequence shown here is derived from an EMBL/GenBank/DDBJ whole genome shotgun (WGS) entry which is preliminary data.</text>
</comment>
<dbReference type="Proteomes" id="UP000236291">
    <property type="component" value="Unassembled WGS sequence"/>
</dbReference>
<evidence type="ECO:0000256" key="4">
    <source>
        <dbReference type="ARBA" id="ARBA00023242"/>
    </source>
</evidence>
<evidence type="ECO:0000313" key="8">
    <source>
        <dbReference type="Proteomes" id="UP000236291"/>
    </source>
</evidence>
<protein>
    <recommendedName>
        <fullName evidence="6">PPC domain-containing protein</fullName>
    </recommendedName>
</protein>
<dbReference type="GO" id="GO:0003700">
    <property type="term" value="F:DNA-binding transcription factor activity"/>
    <property type="evidence" value="ECO:0007669"/>
    <property type="project" value="TreeGrafter"/>
</dbReference>
<accession>A0A2K3LMG4</accession>
<sequence>MGLPQEPREELITSSSQRPRGRTFGSKNKPKPSVVIKENTETVMETILIEIPSGEKIVEALINWARNHQSSITLLECSGFVTDVTFIDSVSRAPTFSTEGMFYMISLSGTYLNAYCGNVPSRFITNPVFSSFSICLSQGGGRMLSGIVGGTIKAVDGILITAGLLKKPQFHRLTTMYGRIIEIEESVESESNNNVIGSTSLAPLIID</sequence>
<dbReference type="SUPFAM" id="SSF117856">
    <property type="entry name" value="AF0104/ALDC/Ptd012-like"/>
    <property type="match status" value="1"/>
</dbReference>
<dbReference type="InterPro" id="IPR014476">
    <property type="entry name" value="AHL15-29"/>
</dbReference>
<keyword evidence="3" id="KW-0804">Transcription</keyword>
<feature type="compositionally biased region" description="Basic and acidic residues" evidence="5">
    <location>
        <begin position="1"/>
        <end position="11"/>
    </location>
</feature>
<dbReference type="Pfam" id="PF03479">
    <property type="entry name" value="PCC"/>
    <property type="match status" value="1"/>
</dbReference>
<feature type="domain" description="PPC" evidence="6">
    <location>
        <begin position="41"/>
        <end position="189"/>
    </location>
</feature>
<dbReference type="AlphaFoldDB" id="A0A2K3LMG4"/>